<evidence type="ECO:0000256" key="6">
    <source>
        <dbReference type="ARBA" id="ARBA00023316"/>
    </source>
</evidence>
<dbReference type="GO" id="GO:0009252">
    <property type="term" value="P:peptidoglycan biosynthetic process"/>
    <property type="evidence" value="ECO:0007669"/>
    <property type="project" value="UniProtKB-UniRule"/>
</dbReference>
<evidence type="ECO:0000256" key="5">
    <source>
        <dbReference type="ARBA" id="ARBA00023239"/>
    </source>
</evidence>
<dbReference type="Gene3D" id="3.30.1490.480">
    <property type="entry name" value="Endolytic murein transglycosylase"/>
    <property type="match status" value="1"/>
</dbReference>
<protein>
    <recommendedName>
        <fullName evidence="7">Endolytic murein transglycosylase</fullName>
        <ecNumber evidence="7">4.2.2.29</ecNumber>
    </recommendedName>
    <alternativeName>
        <fullName evidence="7">Peptidoglycan lytic transglycosylase</fullName>
    </alternativeName>
    <alternativeName>
        <fullName evidence="7">Peptidoglycan polymerization terminase</fullName>
    </alternativeName>
</protein>
<dbReference type="AlphaFoldDB" id="A0A1F6GFV1"/>
<keyword evidence="7" id="KW-0997">Cell inner membrane</keyword>
<comment type="similarity">
    <text evidence="7">Belongs to the transglycosylase MltG family.</text>
</comment>
<dbReference type="Pfam" id="PF02618">
    <property type="entry name" value="YceG"/>
    <property type="match status" value="1"/>
</dbReference>
<evidence type="ECO:0000256" key="7">
    <source>
        <dbReference type="HAMAP-Rule" id="MF_02065"/>
    </source>
</evidence>
<evidence type="ECO:0000256" key="2">
    <source>
        <dbReference type="ARBA" id="ARBA00022692"/>
    </source>
</evidence>
<dbReference type="InterPro" id="IPR003770">
    <property type="entry name" value="MLTG-like"/>
</dbReference>
<evidence type="ECO:0000256" key="3">
    <source>
        <dbReference type="ARBA" id="ARBA00022989"/>
    </source>
</evidence>
<comment type="catalytic activity">
    <reaction evidence="7">
        <text>a peptidoglycan chain = a peptidoglycan chain with N-acetyl-1,6-anhydromuramyl-[peptide] at the reducing end + a peptidoglycan chain with N-acetylglucosamine at the non-reducing end.</text>
        <dbReference type="EC" id="4.2.2.29"/>
    </reaction>
</comment>
<keyword evidence="3 7" id="KW-1133">Transmembrane helix</keyword>
<evidence type="ECO:0000256" key="1">
    <source>
        <dbReference type="ARBA" id="ARBA00022475"/>
    </source>
</evidence>
<dbReference type="CDD" id="cd08010">
    <property type="entry name" value="MltG_like"/>
    <property type="match status" value="1"/>
</dbReference>
<dbReference type="HAMAP" id="MF_02065">
    <property type="entry name" value="MltG"/>
    <property type="match status" value="1"/>
</dbReference>
<dbReference type="Proteomes" id="UP000178449">
    <property type="component" value="Unassembled WGS sequence"/>
</dbReference>
<dbReference type="STRING" id="1817772.A2527_02690"/>
<keyword evidence="4 7" id="KW-0472">Membrane</keyword>
<reference evidence="8 9" key="1">
    <citation type="journal article" date="2016" name="Nat. Commun.">
        <title>Thousands of microbial genomes shed light on interconnected biogeochemical processes in an aquifer system.</title>
        <authorList>
            <person name="Anantharaman K."/>
            <person name="Brown C.T."/>
            <person name="Hug L.A."/>
            <person name="Sharon I."/>
            <person name="Castelle C.J."/>
            <person name="Probst A.J."/>
            <person name="Thomas B.C."/>
            <person name="Singh A."/>
            <person name="Wilkins M.J."/>
            <person name="Karaoz U."/>
            <person name="Brodie E.L."/>
            <person name="Williams K.H."/>
            <person name="Hubbard S.S."/>
            <person name="Banfield J.F."/>
        </authorList>
    </citation>
    <scope>NUCLEOTIDE SEQUENCE [LARGE SCALE GENOMIC DNA]</scope>
</reference>
<dbReference type="GO" id="GO:0071555">
    <property type="term" value="P:cell wall organization"/>
    <property type="evidence" value="ECO:0007669"/>
    <property type="project" value="UniProtKB-KW"/>
</dbReference>
<dbReference type="EMBL" id="MFNE01000006">
    <property type="protein sequence ID" value="OGG96982.1"/>
    <property type="molecule type" value="Genomic_DNA"/>
</dbReference>
<accession>A0A1F6GFV1</accession>
<name>A0A1F6GFV1_9PROT</name>
<dbReference type="EC" id="4.2.2.29" evidence="7"/>
<comment type="caution">
    <text evidence="8">The sequence shown here is derived from an EMBL/GenBank/DDBJ whole genome shotgun (WGS) entry which is preliminary data.</text>
</comment>
<sequence>MKKIKIFGVVCLGLILVAGGFLGAGYLQYQRDFKGYAGETQEFEIKKGMNLTSITRLLKEKRLISSKPLFYWAARFSGQAAHFKRGVYQVEGAVSPARLVEILSQGKEMVVRVTIPEGYRMTEIFEVLRKSGLKNSGTYEALTRDPQFIDGLGLPGNPKLLEGFLFPETYLFSAGVSEKEVLTRMVQAFLAKLPPNYSAQAAKVGLSNYQALTLASIIEKETGKASERRIISSVFHNRLKQGMRLQTDPTVIYGIEGYKGNLTKKHLTAPTPYNTYTIKGLPPSPIASPGIGAIEAAVNPAPTPYLYFVGKGDGSHQFTQTYKEHEQAVSQYQRRRRKDYRSY</sequence>
<organism evidence="8 9">
    <name type="scientific">Candidatus Lambdaproteobacteria bacterium RIFOXYD2_FULL_50_16</name>
    <dbReference type="NCBI Taxonomy" id="1817772"/>
    <lineage>
        <taxon>Bacteria</taxon>
        <taxon>Pseudomonadati</taxon>
        <taxon>Pseudomonadota</taxon>
        <taxon>Candidatus Lambdaproteobacteria</taxon>
    </lineage>
</organism>
<dbReference type="PANTHER" id="PTHR30518:SF2">
    <property type="entry name" value="ENDOLYTIC MUREIN TRANSGLYCOSYLASE"/>
    <property type="match status" value="1"/>
</dbReference>
<evidence type="ECO:0000313" key="9">
    <source>
        <dbReference type="Proteomes" id="UP000178449"/>
    </source>
</evidence>
<dbReference type="GO" id="GO:0008932">
    <property type="term" value="F:lytic endotransglycosylase activity"/>
    <property type="evidence" value="ECO:0007669"/>
    <property type="project" value="UniProtKB-UniRule"/>
</dbReference>
<feature type="site" description="Important for catalytic activity" evidence="7">
    <location>
        <position position="221"/>
    </location>
</feature>
<dbReference type="PANTHER" id="PTHR30518">
    <property type="entry name" value="ENDOLYTIC MUREIN TRANSGLYCOSYLASE"/>
    <property type="match status" value="1"/>
</dbReference>
<gene>
    <name evidence="7" type="primary">mltG</name>
    <name evidence="8" type="ORF">A2527_02690</name>
</gene>
<keyword evidence="6 7" id="KW-0961">Cell wall biogenesis/degradation</keyword>
<keyword evidence="1 7" id="KW-1003">Cell membrane</keyword>
<keyword evidence="5 7" id="KW-0456">Lyase</keyword>
<evidence type="ECO:0000313" key="8">
    <source>
        <dbReference type="EMBL" id="OGG96982.1"/>
    </source>
</evidence>
<proteinExistence type="inferred from homology"/>
<dbReference type="NCBIfam" id="TIGR00247">
    <property type="entry name" value="endolytic transglycosylase MltG"/>
    <property type="match status" value="1"/>
</dbReference>
<evidence type="ECO:0000256" key="4">
    <source>
        <dbReference type="ARBA" id="ARBA00023136"/>
    </source>
</evidence>
<keyword evidence="2 7" id="KW-0812">Transmembrane</keyword>
<dbReference type="GO" id="GO:0005886">
    <property type="term" value="C:plasma membrane"/>
    <property type="evidence" value="ECO:0007669"/>
    <property type="project" value="UniProtKB-UniRule"/>
</dbReference>
<comment type="function">
    <text evidence="7">Functions as a peptidoglycan terminase that cleaves nascent peptidoglycan strands endolytically to terminate their elongation.</text>
</comment>
<dbReference type="Gene3D" id="3.30.160.60">
    <property type="entry name" value="Classic Zinc Finger"/>
    <property type="match status" value="1"/>
</dbReference>